<organism evidence="2 3">
    <name type="scientific">Scylla paramamosain</name>
    <name type="common">Mud crab</name>
    <dbReference type="NCBI Taxonomy" id="85552"/>
    <lineage>
        <taxon>Eukaryota</taxon>
        <taxon>Metazoa</taxon>
        <taxon>Ecdysozoa</taxon>
        <taxon>Arthropoda</taxon>
        <taxon>Crustacea</taxon>
        <taxon>Multicrustacea</taxon>
        <taxon>Malacostraca</taxon>
        <taxon>Eumalacostraca</taxon>
        <taxon>Eucarida</taxon>
        <taxon>Decapoda</taxon>
        <taxon>Pleocyemata</taxon>
        <taxon>Brachyura</taxon>
        <taxon>Eubrachyura</taxon>
        <taxon>Portunoidea</taxon>
        <taxon>Portunidae</taxon>
        <taxon>Portuninae</taxon>
        <taxon>Scylla</taxon>
    </lineage>
</organism>
<feature type="compositionally biased region" description="Polar residues" evidence="1">
    <location>
        <begin position="67"/>
        <end position="89"/>
    </location>
</feature>
<protein>
    <submittedName>
        <fullName evidence="2">Uncharacterized protein</fullName>
    </submittedName>
</protein>
<feature type="compositionally biased region" description="Basic and acidic residues" evidence="1">
    <location>
        <begin position="18"/>
        <end position="33"/>
    </location>
</feature>
<dbReference type="EMBL" id="JARAKH010000003">
    <property type="protein sequence ID" value="KAK8405478.1"/>
    <property type="molecule type" value="Genomic_DNA"/>
</dbReference>
<dbReference type="Proteomes" id="UP001487740">
    <property type="component" value="Unassembled WGS sequence"/>
</dbReference>
<sequence>MSESRDWQVSGGMTGSEHIPEAEKHVTRPRADPSHTLQPTSQEQGSLLWQQHYQHNNITKVDRRNHGCQTPHHNARTAQDETTGDGSTHAQAFLGDIGKEIRHRLARIIWQY</sequence>
<feature type="region of interest" description="Disordered" evidence="1">
    <location>
        <begin position="1"/>
        <end position="89"/>
    </location>
</feature>
<evidence type="ECO:0000313" key="3">
    <source>
        <dbReference type="Proteomes" id="UP001487740"/>
    </source>
</evidence>
<keyword evidence="3" id="KW-1185">Reference proteome</keyword>
<evidence type="ECO:0000256" key="1">
    <source>
        <dbReference type="SAM" id="MobiDB-lite"/>
    </source>
</evidence>
<reference evidence="2 3" key="1">
    <citation type="submission" date="2023-03" db="EMBL/GenBank/DDBJ databases">
        <title>High-quality genome of Scylla paramamosain provides insights in environmental adaptation.</title>
        <authorList>
            <person name="Zhang L."/>
        </authorList>
    </citation>
    <scope>NUCLEOTIDE SEQUENCE [LARGE SCALE GENOMIC DNA]</scope>
    <source>
        <strain evidence="2">LZ_2023a</strain>
        <tissue evidence="2">Muscle</tissue>
    </source>
</reference>
<dbReference type="AlphaFoldDB" id="A0AAW0UZF2"/>
<accession>A0AAW0UZF2</accession>
<proteinExistence type="predicted"/>
<evidence type="ECO:0000313" key="2">
    <source>
        <dbReference type="EMBL" id="KAK8405478.1"/>
    </source>
</evidence>
<comment type="caution">
    <text evidence="2">The sequence shown here is derived from an EMBL/GenBank/DDBJ whole genome shotgun (WGS) entry which is preliminary data.</text>
</comment>
<feature type="compositionally biased region" description="Polar residues" evidence="1">
    <location>
        <begin position="35"/>
        <end position="59"/>
    </location>
</feature>
<name>A0AAW0UZF2_SCYPA</name>
<gene>
    <name evidence="2" type="ORF">O3P69_001807</name>
</gene>